<dbReference type="InterPro" id="IPR029442">
    <property type="entry name" value="GyrI-like"/>
</dbReference>
<dbReference type="Gene3D" id="3.20.80.10">
    <property type="entry name" value="Regulatory factor, effector binding domain"/>
    <property type="match status" value="1"/>
</dbReference>
<dbReference type="EMBL" id="JAGSOJ010000001">
    <property type="protein sequence ID" value="MCM1989414.1"/>
    <property type="molecule type" value="Genomic_DNA"/>
</dbReference>
<dbReference type="Proteomes" id="UP001056429">
    <property type="component" value="Unassembled WGS sequence"/>
</dbReference>
<dbReference type="Pfam" id="PF06445">
    <property type="entry name" value="GyrI-like"/>
    <property type="match status" value="1"/>
</dbReference>
<dbReference type="PANTHER" id="PTHR30204">
    <property type="entry name" value="REDOX-CYCLING DRUG-SENSING TRANSCRIPTIONAL ACTIVATOR SOXR"/>
    <property type="match status" value="1"/>
</dbReference>
<feature type="domain" description="HTH merR-type" evidence="2">
    <location>
        <begin position="4"/>
        <end position="73"/>
    </location>
</feature>
<dbReference type="SUPFAM" id="SSF55136">
    <property type="entry name" value="Probable bacterial effector-binding domain"/>
    <property type="match status" value="1"/>
</dbReference>
<gene>
    <name evidence="3" type="ORF">KDK92_06650</name>
</gene>
<reference evidence="3" key="2">
    <citation type="submission" date="2021-04" db="EMBL/GenBank/DDBJ databases">
        <authorList>
            <person name="Dong X."/>
        </authorList>
    </citation>
    <scope>NUCLEOTIDE SEQUENCE</scope>
    <source>
        <strain evidence="3">ZWT</strain>
    </source>
</reference>
<evidence type="ECO:0000313" key="4">
    <source>
        <dbReference type="Proteomes" id="UP001056429"/>
    </source>
</evidence>
<dbReference type="GO" id="GO:0003700">
    <property type="term" value="F:DNA-binding transcription factor activity"/>
    <property type="evidence" value="ECO:0007669"/>
    <property type="project" value="InterPro"/>
</dbReference>
<dbReference type="PROSITE" id="PS50937">
    <property type="entry name" value="HTH_MERR_2"/>
    <property type="match status" value="1"/>
</dbReference>
<dbReference type="CDD" id="cd01106">
    <property type="entry name" value="HTH_TipAL-Mta"/>
    <property type="match status" value="1"/>
</dbReference>
<reference evidence="3" key="1">
    <citation type="journal article" date="2021" name="mSystems">
        <title>Bacteria and Archaea Synergistically Convert Glycine Betaine to Biogenic Methane in the Formosa Cold Seep of the South China Sea.</title>
        <authorList>
            <person name="Li L."/>
            <person name="Zhang W."/>
            <person name="Zhang S."/>
            <person name="Song L."/>
            <person name="Sun Q."/>
            <person name="Zhang H."/>
            <person name="Xiang H."/>
            <person name="Dong X."/>
        </authorList>
    </citation>
    <scope>NUCLEOTIDE SEQUENCE</scope>
    <source>
        <strain evidence="3">ZWT</strain>
    </source>
</reference>
<dbReference type="Gene3D" id="1.10.1660.10">
    <property type="match status" value="1"/>
</dbReference>
<accession>A0A9J6NZM6</accession>
<dbReference type="SMART" id="SM00422">
    <property type="entry name" value="HTH_MERR"/>
    <property type="match status" value="1"/>
</dbReference>
<dbReference type="SUPFAM" id="SSF46955">
    <property type="entry name" value="Putative DNA-binding domain"/>
    <property type="match status" value="1"/>
</dbReference>
<evidence type="ECO:0000313" key="3">
    <source>
        <dbReference type="EMBL" id="MCM1989414.1"/>
    </source>
</evidence>
<keyword evidence="4" id="KW-1185">Reference proteome</keyword>
<organism evidence="3 4">
    <name type="scientific">Oceanirhabdus seepicola</name>
    <dbReference type="NCBI Taxonomy" id="2828781"/>
    <lineage>
        <taxon>Bacteria</taxon>
        <taxon>Bacillati</taxon>
        <taxon>Bacillota</taxon>
        <taxon>Clostridia</taxon>
        <taxon>Eubacteriales</taxon>
        <taxon>Clostridiaceae</taxon>
        <taxon>Oceanirhabdus</taxon>
    </lineage>
</organism>
<name>A0A9J6NZM6_9CLOT</name>
<dbReference type="RefSeq" id="WP_250858410.1">
    <property type="nucleotide sequence ID" value="NZ_JAGSOJ010000001.1"/>
</dbReference>
<keyword evidence="1" id="KW-0238">DNA-binding</keyword>
<dbReference type="InterPro" id="IPR011256">
    <property type="entry name" value="Reg_factor_effector_dom_sf"/>
</dbReference>
<proteinExistence type="predicted"/>
<evidence type="ECO:0000256" key="1">
    <source>
        <dbReference type="ARBA" id="ARBA00023125"/>
    </source>
</evidence>
<protein>
    <submittedName>
        <fullName evidence="3">MerR family transcriptional regulator</fullName>
    </submittedName>
</protein>
<dbReference type="InterPro" id="IPR047057">
    <property type="entry name" value="MerR_fam"/>
</dbReference>
<sequence>MKREYLISEIAKMFNITKRTLQYYDKIDLLQPAFIKENGYRVYGDEELAKLIEILLWKNIGLESCDIKRIFKDKNPENIGNILDEADEKLNQELQRVMFSKENIRLIKKKLNNENSTYDGIKIKELEKRKIIKIKDSGESLDNFSDILASGSEILRKAIDDQIPFVEFGFIFDKNSKISEEYNRYSCYFFTVSKNYEINDSKNLCAGSYACLKVEGYIKDIDKEIKRVLSWMEEKGYKVGGDIIYSESFKSLTHEEPNKTKGEIQILLKDPSNK</sequence>
<dbReference type="AlphaFoldDB" id="A0A9J6NZM6"/>
<comment type="caution">
    <text evidence="3">The sequence shown here is derived from an EMBL/GenBank/DDBJ whole genome shotgun (WGS) entry which is preliminary data.</text>
</comment>
<dbReference type="PANTHER" id="PTHR30204:SF96">
    <property type="entry name" value="CHROMOSOME-ANCHORING PROTEIN RACA"/>
    <property type="match status" value="1"/>
</dbReference>
<dbReference type="Pfam" id="PF13411">
    <property type="entry name" value="MerR_1"/>
    <property type="match status" value="1"/>
</dbReference>
<dbReference type="InterPro" id="IPR000551">
    <property type="entry name" value="MerR-type_HTH_dom"/>
</dbReference>
<evidence type="ECO:0000259" key="2">
    <source>
        <dbReference type="PROSITE" id="PS50937"/>
    </source>
</evidence>
<dbReference type="InterPro" id="IPR009061">
    <property type="entry name" value="DNA-bd_dom_put_sf"/>
</dbReference>
<dbReference type="GO" id="GO:0003677">
    <property type="term" value="F:DNA binding"/>
    <property type="evidence" value="ECO:0007669"/>
    <property type="project" value="UniProtKB-KW"/>
</dbReference>